<feature type="transmembrane region" description="Helical" evidence="1">
    <location>
        <begin position="124"/>
        <end position="144"/>
    </location>
</feature>
<keyword evidence="1" id="KW-0812">Transmembrane</keyword>
<dbReference type="AlphaFoldDB" id="A0A8J8P6I1"/>
<sequence>MPQLIERGLNQEEIDEDGPISMSFDESGFGSQLVLLNLGSTFIFLFIQIFLLILIGLLLPIKCASNRLRAAFNFLAKRNVWSGTIRFIIQQFQPLLISSLINLTIFMHTDLSQASAGMKFSYSLANITIIILGSSIPVFIYVIYKANFDEQFNQKYGPLIEGLNQKSVISRYWMPITLLKWTLMSLSLVLLREVPSLQIISLFILSLISNALQLAGSPQETKVEQVISMFNEGMTSIYIYTQMCLTDLGTLDDRDNLGITLFAIMIFTFSVNFIKVMYCFGKEIIAKVKLACQKMRESRNTDRVINLQTTKTKIYTLEESKVDPLEKECVLPRGFSKCYQSKTTLKFNQNQDLIQ</sequence>
<evidence type="ECO:0000256" key="1">
    <source>
        <dbReference type="SAM" id="Phobius"/>
    </source>
</evidence>
<dbReference type="Proteomes" id="UP000785679">
    <property type="component" value="Unassembled WGS sequence"/>
</dbReference>
<name>A0A8J8P6I1_HALGN</name>
<feature type="transmembrane region" description="Helical" evidence="1">
    <location>
        <begin position="34"/>
        <end position="59"/>
    </location>
</feature>
<keyword evidence="1" id="KW-1133">Transmembrane helix</keyword>
<evidence type="ECO:0008006" key="4">
    <source>
        <dbReference type="Google" id="ProtNLM"/>
    </source>
</evidence>
<gene>
    <name evidence="2" type="ORF">FGO68_gene3421</name>
</gene>
<comment type="caution">
    <text evidence="2">The sequence shown here is derived from an EMBL/GenBank/DDBJ whole genome shotgun (WGS) entry which is preliminary data.</text>
</comment>
<feature type="transmembrane region" description="Helical" evidence="1">
    <location>
        <begin position="197"/>
        <end position="216"/>
    </location>
</feature>
<keyword evidence="1" id="KW-0472">Membrane</keyword>
<keyword evidence="3" id="KW-1185">Reference proteome</keyword>
<dbReference type="EMBL" id="RRYP01000814">
    <property type="protein sequence ID" value="TNV86829.1"/>
    <property type="molecule type" value="Genomic_DNA"/>
</dbReference>
<reference evidence="2" key="1">
    <citation type="submission" date="2019-06" db="EMBL/GenBank/DDBJ databases">
        <authorList>
            <person name="Zheng W."/>
        </authorList>
    </citation>
    <scope>NUCLEOTIDE SEQUENCE</scope>
    <source>
        <strain evidence="2">QDHG01</strain>
    </source>
</reference>
<evidence type="ECO:0000313" key="3">
    <source>
        <dbReference type="Proteomes" id="UP000785679"/>
    </source>
</evidence>
<organism evidence="2 3">
    <name type="scientific">Halteria grandinella</name>
    <dbReference type="NCBI Taxonomy" id="5974"/>
    <lineage>
        <taxon>Eukaryota</taxon>
        <taxon>Sar</taxon>
        <taxon>Alveolata</taxon>
        <taxon>Ciliophora</taxon>
        <taxon>Intramacronucleata</taxon>
        <taxon>Spirotrichea</taxon>
        <taxon>Stichotrichia</taxon>
        <taxon>Sporadotrichida</taxon>
        <taxon>Halteriidae</taxon>
        <taxon>Halteria</taxon>
    </lineage>
</organism>
<evidence type="ECO:0000313" key="2">
    <source>
        <dbReference type="EMBL" id="TNV86829.1"/>
    </source>
</evidence>
<accession>A0A8J8P6I1</accession>
<protein>
    <recommendedName>
        <fullName evidence="4">Transmembrane protein</fullName>
    </recommendedName>
</protein>
<feature type="transmembrane region" description="Helical" evidence="1">
    <location>
        <begin position="257"/>
        <end position="280"/>
    </location>
</feature>
<proteinExistence type="predicted"/>